<evidence type="ECO:0000259" key="8">
    <source>
        <dbReference type="PROSITE" id="PS50103"/>
    </source>
</evidence>
<evidence type="ECO:0000256" key="7">
    <source>
        <dbReference type="SAM" id="MobiDB-lite"/>
    </source>
</evidence>
<feature type="region of interest" description="Disordered" evidence="7">
    <location>
        <begin position="469"/>
        <end position="585"/>
    </location>
</feature>
<feature type="compositionally biased region" description="Basic and acidic residues" evidence="7">
    <location>
        <begin position="985"/>
        <end position="997"/>
    </location>
</feature>
<dbReference type="GO" id="GO:0008270">
    <property type="term" value="F:zinc ion binding"/>
    <property type="evidence" value="ECO:0007669"/>
    <property type="project" value="UniProtKB-KW"/>
</dbReference>
<dbReference type="GO" id="GO:0005634">
    <property type="term" value="C:nucleus"/>
    <property type="evidence" value="ECO:0000318"/>
    <property type="project" value="GO_Central"/>
</dbReference>
<evidence type="ECO:0000256" key="3">
    <source>
        <dbReference type="ARBA" id="ARBA00022737"/>
    </source>
</evidence>
<keyword evidence="3" id="KW-0677">Repeat</keyword>
<dbReference type="Pfam" id="PF18044">
    <property type="entry name" value="zf-CCCH_4"/>
    <property type="match status" value="1"/>
</dbReference>
<feature type="compositionally biased region" description="Pro residues" evidence="7">
    <location>
        <begin position="746"/>
        <end position="765"/>
    </location>
</feature>
<feature type="compositionally biased region" description="Basic and acidic residues" evidence="7">
    <location>
        <begin position="855"/>
        <end position="870"/>
    </location>
</feature>
<evidence type="ECO:0000313" key="9">
    <source>
        <dbReference type="Proteomes" id="UP000186698"/>
    </source>
</evidence>
<feature type="compositionally biased region" description="Basic residues" evidence="7">
    <location>
        <begin position="229"/>
        <end position="240"/>
    </location>
</feature>
<feature type="domain" description="C3H1-type" evidence="8">
    <location>
        <begin position="400"/>
        <end position="427"/>
    </location>
</feature>
<feature type="region of interest" description="Disordered" evidence="7">
    <location>
        <begin position="221"/>
        <end position="240"/>
    </location>
</feature>
<dbReference type="SMART" id="SM00356">
    <property type="entry name" value="ZnF_C3H1"/>
    <property type="match status" value="3"/>
</dbReference>
<feature type="compositionally biased region" description="Basic and acidic residues" evidence="7">
    <location>
        <begin position="1175"/>
        <end position="1192"/>
    </location>
</feature>
<organism evidence="9 10">
    <name type="scientific">Xenopus laevis</name>
    <name type="common">African clawed frog</name>
    <dbReference type="NCBI Taxonomy" id="8355"/>
    <lineage>
        <taxon>Eukaryota</taxon>
        <taxon>Metazoa</taxon>
        <taxon>Chordata</taxon>
        <taxon>Craniata</taxon>
        <taxon>Vertebrata</taxon>
        <taxon>Euteleostomi</taxon>
        <taxon>Amphibia</taxon>
        <taxon>Batrachia</taxon>
        <taxon>Anura</taxon>
        <taxon>Pipoidea</taxon>
        <taxon>Pipidae</taxon>
        <taxon>Xenopodinae</taxon>
        <taxon>Xenopus</taxon>
        <taxon>Xenopus</taxon>
    </lineage>
</organism>
<feature type="compositionally biased region" description="Basic and acidic residues" evidence="7">
    <location>
        <begin position="1294"/>
        <end position="1304"/>
    </location>
</feature>
<feature type="domain" description="C3H1-type" evidence="8">
    <location>
        <begin position="428"/>
        <end position="451"/>
    </location>
</feature>
<dbReference type="Pfam" id="PF22623">
    <property type="entry name" value="zf-CCCH_9"/>
    <property type="match status" value="1"/>
</dbReference>
<feature type="compositionally biased region" description="Basic residues" evidence="7">
    <location>
        <begin position="313"/>
        <end position="339"/>
    </location>
</feature>
<feature type="zinc finger region" description="C3H1-type" evidence="6">
    <location>
        <begin position="371"/>
        <end position="398"/>
    </location>
</feature>
<dbReference type="AGR" id="Xenbase:XB-GENE-17342469"/>
<dbReference type="InterPro" id="IPR000571">
    <property type="entry name" value="Znf_CCCH"/>
</dbReference>
<feature type="compositionally biased region" description="Pro residues" evidence="7">
    <location>
        <begin position="558"/>
        <end position="569"/>
    </location>
</feature>
<dbReference type="InterPro" id="IPR045124">
    <property type="entry name" value="Su(sable)-like"/>
</dbReference>
<feature type="compositionally biased region" description="Basic residues" evidence="7">
    <location>
        <begin position="94"/>
        <end position="122"/>
    </location>
</feature>
<feature type="domain" description="C3H1-type" evidence="8">
    <location>
        <begin position="371"/>
        <end position="398"/>
    </location>
</feature>
<dbReference type="Gene3D" id="2.30.30.1190">
    <property type="match status" value="1"/>
</dbReference>
<name>A0A8J0TR71_XENLA</name>
<gene>
    <name evidence="11" type="primary">zc3h4.S</name>
    <name evidence="10" type="synonym">LOC108700252</name>
</gene>
<dbReference type="Pfam" id="PF14608">
    <property type="entry name" value="zf-CCCH_2"/>
    <property type="match status" value="1"/>
</dbReference>
<feature type="region of interest" description="Disordered" evidence="7">
    <location>
        <begin position="896"/>
        <end position="1063"/>
    </location>
</feature>
<keyword evidence="1" id="KW-0597">Phosphoprotein</keyword>
<feature type="compositionally biased region" description="Low complexity" evidence="7">
    <location>
        <begin position="150"/>
        <end position="160"/>
    </location>
</feature>
<feature type="compositionally biased region" description="Low complexity" evidence="7">
    <location>
        <begin position="947"/>
        <end position="964"/>
    </location>
</feature>
<dbReference type="RefSeq" id="XP_018088772.1">
    <property type="nucleotide sequence ID" value="XM_018233283.2"/>
</dbReference>
<proteinExistence type="predicted"/>
<feature type="region of interest" description="Disordered" evidence="7">
    <location>
        <begin position="1"/>
        <end position="26"/>
    </location>
</feature>
<evidence type="ECO:0000256" key="4">
    <source>
        <dbReference type="ARBA" id="ARBA00022771"/>
    </source>
</evidence>
<keyword evidence="5 6" id="KW-0862">Zinc</keyword>
<feature type="region of interest" description="Disordered" evidence="7">
    <location>
        <begin position="743"/>
        <end position="765"/>
    </location>
</feature>
<feature type="region of interest" description="Disordered" evidence="7">
    <location>
        <begin position="248"/>
        <end position="273"/>
    </location>
</feature>
<feature type="compositionally biased region" description="Polar residues" evidence="7">
    <location>
        <begin position="1357"/>
        <end position="1368"/>
    </location>
</feature>
<feature type="region of interest" description="Disordered" evidence="7">
    <location>
        <begin position="826"/>
        <end position="884"/>
    </location>
</feature>
<feature type="compositionally biased region" description="Low complexity" evidence="7">
    <location>
        <begin position="495"/>
        <end position="540"/>
    </location>
</feature>
<dbReference type="PANTHER" id="PTHR13119:SF23">
    <property type="entry name" value="ZINC FINGER CCCH DOMAIN-CONTAINING PROTEIN 4"/>
    <property type="match status" value="1"/>
</dbReference>
<accession>A0A8J0TR71</accession>
<feature type="region of interest" description="Disordered" evidence="7">
    <location>
        <begin position="47"/>
        <end position="206"/>
    </location>
</feature>
<feature type="compositionally biased region" description="Pro residues" evidence="7">
    <location>
        <begin position="161"/>
        <end position="173"/>
    </location>
</feature>
<keyword evidence="2 6" id="KW-0479">Metal-binding</keyword>
<reference evidence="10" key="1">
    <citation type="submission" date="2025-08" db="UniProtKB">
        <authorList>
            <consortium name="RefSeq"/>
        </authorList>
    </citation>
    <scope>IDENTIFICATION</scope>
    <source>
        <strain evidence="10">J_2021</strain>
        <tissue evidence="10">Erythrocytes</tissue>
    </source>
</reference>
<keyword evidence="4 6" id="KW-0863">Zinc-finger</keyword>
<feature type="compositionally biased region" description="Polar residues" evidence="7">
    <location>
        <begin position="998"/>
        <end position="1007"/>
    </location>
</feature>
<feature type="zinc finger region" description="C3H1-type" evidence="6">
    <location>
        <begin position="428"/>
        <end position="451"/>
    </location>
</feature>
<feature type="compositionally biased region" description="Basic and acidic residues" evidence="7">
    <location>
        <begin position="79"/>
        <end position="93"/>
    </location>
</feature>
<evidence type="ECO:0000256" key="1">
    <source>
        <dbReference type="ARBA" id="ARBA00022553"/>
    </source>
</evidence>
<dbReference type="InterPro" id="IPR041367">
    <property type="entry name" value="Znf-CCCH_4"/>
</dbReference>
<dbReference type="CTD" id="108700252"/>
<feature type="region of interest" description="Disordered" evidence="7">
    <location>
        <begin position="1110"/>
        <end position="1150"/>
    </location>
</feature>
<evidence type="ECO:0000256" key="2">
    <source>
        <dbReference type="ARBA" id="ARBA00022723"/>
    </source>
</evidence>
<dbReference type="PANTHER" id="PTHR13119">
    <property type="entry name" value="ZINC FINGER CCCH DOMAIN-CONTAINING PROTEI"/>
    <property type="match status" value="1"/>
</dbReference>
<feature type="compositionally biased region" description="Polar residues" evidence="7">
    <location>
        <begin position="1255"/>
        <end position="1267"/>
    </location>
</feature>
<dbReference type="Xenbase" id="XB-GENE-17342469">
    <property type="gene designation" value="zc3h4.S"/>
</dbReference>
<feature type="compositionally biased region" description="Acidic residues" evidence="7">
    <location>
        <begin position="52"/>
        <end position="65"/>
    </location>
</feature>
<dbReference type="InterPro" id="IPR036855">
    <property type="entry name" value="Znf_CCCH_sf"/>
</dbReference>
<feature type="compositionally biased region" description="Polar residues" evidence="7">
    <location>
        <begin position="1305"/>
        <end position="1319"/>
    </location>
</feature>
<dbReference type="InterPro" id="IPR054361">
    <property type="entry name" value="Znf-CCCH_ZC3H4/6/8"/>
</dbReference>
<dbReference type="GeneID" id="108700252"/>
<dbReference type="Gene3D" id="4.10.1000.10">
    <property type="entry name" value="Zinc finger, CCCH-type"/>
    <property type="match status" value="1"/>
</dbReference>
<evidence type="ECO:0000256" key="6">
    <source>
        <dbReference type="PROSITE-ProRule" id="PRU00723"/>
    </source>
</evidence>
<feature type="zinc finger region" description="C3H1-type" evidence="6">
    <location>
        <begin position="400"/>
        <end position="427"/>
    </location>
</feature>
<feature type="region of interest" description="Disordered" evidence="7">
    <location>
        <begin position="307"/>
        <end position="352"/>
    </location>
</feature>
<evidence type="ECO:0000313" key="10">
    <source>
        <dbReference type="RefSeq" id="XP_018088772.1"/>
    </source>
</evidence>
<dbReference type="OrthoDB" id="411372at2759"/>
<sequence length="1388" mass="151735">MAVEGTSVHESSSPTSNHENEHNLLFLPAERSAGGWEQNFICLGVQGSREDGELEEGELEDDGGEDGARDLSEAQAPQEKSEKHYSDSDEEKAHRKMKRKRRKEKEKRRSKKKRKSKHKRHASSSEDFSDYSNESDFSPSEKGHRKYREYSPSYPPAHQQYPPPPQHNAPPPKKYPKMDNKGYGMYDDYENDHYGEYEADEGEDMGQEDYDDFAKELNQYRRAKEGSHRGRGFRGRGRIMRGRGVRGMMRGRGFRGRGGRGRGFPGDDHPEEDEMYDEEMEYCEEEAMEDEEYDEYSKELNQYRKSKDGRGRGFYRGRGRGPRGRGYKIMGRGRGRGRGMKGNDEDEYYEEEGDGGMYRNDYEKPYHRADKKGKVVCKYFVEGRCTWGEHCNFSHDVDVPRRRGLCKFYVSGYCARAENCPFMHNDFPCKLYHTTGNCINGDDCMFSHEPLTDETQQFLNKILAEDAEAGAEDEKDVEELKKQGINPLPKPPPGVGLLPTPSNSHGAQSSTGPAAPSSPTGDQSDPGVSVSGVDPVSDDPISGGPIPSGAVPEAPLVGAPPPPSGPLPAGPISGGTVQDDPVSDLHMPVGPVSGGPVPGGSVGPFLGIPMSVGILSGSTPEECMPAGQIAAGPLPEGPVPPMHCGPGDPMQACVPMPPMQPNPEGLMIPVEVGLGGPMPGSPGSIGLAAGDLMPGSPLSGGPPPGSMPPGHQQPIDPQMCQRKIPSLFEIVVRPTAHLAHKLGVRPPGPPGGPPGPPPPRFPGPPGPIHHDIEMGMDENMPIMPYGPDDGPEMMNDGPPGQVFYDDYYQHPTIEMEQEIRDTDWGHRHHGDENPTAGEWTLNSDYDGYSEMQEDSGAHRYQEPPPDHDPGLDMGNFNKGNIPDFLPTAQRALYLRIQQKQQEDEERARRLAGSNQQERENEEGDTGNWYSSDEEGGSSVTSILKTLRQQSSSRPSAQAPPRDSSTGGQLDPRLQKGQVTTSSRPTDPRVSRDPRLSRNTEPNPSETGPSDPRLARHASQPMQDLQVNKAAAEEEEAERVLRDKPVTIPLETLPGQMLRDPRSQLQQFSHIKKDVNLNKPSFAKTILWSPEDLIPLPVPKQELIPMPAALQSMPTVDPRLNRQTASAPHDPRQRVPPSEQQTDNANLPDFELLSRILKTVNAASVTAASPSTPPEKPSDPRTRKLPTDPRLQKAAEPSLPSRPAEVSPPLSVSPLAENTITTAPYDPRLLTAGGVSKTSTQSSVLSGISLYDPRTGNKTSEASSNEASSKGLDNKSSNKPKEPLFVRKSALDQPDTDKQTPETTDRYNSYNRPRTKTSAAPSLPVPESNQSAVHNLPVPSVYGLVKQPTKPGSGSPFAGNSPTQNSEQDAASLKDVFKGFDPTASPFCQ</sequence>
<feature type="compositionally biased region" description="Acidic residues" evidence="7">
    <location>
        <begin position="197"/>
        <end position="206"/>
    </location>
</feature>
<dbReference type="KEGG" id="xla:108700252"/>
<dbReference type="Proteomes" id="UP000186698">
    <property type="component" value="Chromosome 8S"/>
</dbReference>
<keyword evidence="9" id="KW-1185">Reference proteome</keyword>
<feature type="region of interest" description="Disordered" evidence="7">
    <location>
        <begin position="1162"/>
        <end position="1371"/>
    </location>
</feature>
<dbReference type="PROSITE" id="PS50103">
    <property type="entry name" value="ZF_C3H1"/>
    <property type="match status" value="3"/>
</dbReference>
<dbReference type="GO" id="GO:0003723">
    <property type="term" value="F:RNA binding"/>
    <property type="evidence" value="ECO:0007669"/>
    <property type="project" value="InterPro"/>
</dbReference>
<evidence type="ECO:0000256" key="5">
    <source>
        <dbReference type="ARBA" id="ARBA00022833"/>
    </source>
</evidence>
<dbReference type="SUPFAM" id="SSF90229">
    <property type="entry name" value="CCCH zinc finger"/>
    <property type="match status" value="3"/>
</dbReference>
<feature type="region of interest" description="Disordered" evidence="7">
    <location>
        <begin position="693"/>
        <end position="712"/>
    </location>
</feature>
<feature type="compositionally biased region" description="Polar residues" evidence="7">
    <location>
        <begin position="1235"/>
        <end position="1245"/>
    </location>
</feature>
<feature type="compositionally biased region" description="Polar residues" evidence="7">
    <location>
        <begin position="8"/>
        <end position="17"/>
    </location>
</feature>
<evidence type="ECO:0000313" key="11">
    <source>
        <dbReference type="Xenbase" id="XB-GENE-17342469"/>
    </source>
</evidence>
<dbReference type="GO" id="GO:0045892">
    <property type="term" value="P:negative regulation of DNA-templated transcription"/>
    <property type="evidence" value="ECO:0007669"/>
    <property type="project" value="InterPro"/>
</dbReference>
<protein>
    <submittedName>
        <fullName evidence="10">Zinc finger CCCH domain-containing protein 4 isoform X1</fullName>
    </submittedName>
</protein>